<dbReference type="RefSeq" id="WP_215627229.1">
    <property type="nucleotide sequence ID" value="NZ_CP067089.2"/>
</dbReference>
<dbReference type="GO" id="GO:0030313">
    <property type="term" value="C:cell envelope"/>
    <property type="evidence" value="ECO:0007669"/>
    <property type="project" value="UniProtKB-SubCell"/>
</dbReference>
<gene>
    <name evidence="2" type="ORF">JFL75_03160</name>
</gene>
<evidence type="ECO:0000256" key="1">
    <source>
        <dbReference type="ARBA" id="ARBA00004196"/>
    </source>
</evidence>
<name>A0A7T7XP48_9SPIR</name>
<protein>
    <submittedName>
        <fullName evidence="2">InlB B-repeat-containing protein</fullName>
    </submittedName>
</protein>
<dbReference type="Gene3D" id="2.60.40.4270">
    <property type="entry name" value="Listeria-Bacteroides repeat domain"/>
    <property type="match status" value="1"/>
</dbReference>
<reference evidence="2" key="1">
    <citation type="submission" date="2021-01" db="EMBL/GenBank/DDBJ databases">
        <title>Description of Breznakiella homolactica.</title>
        <authorList>
            <person name="Song Y."/>
            <person name="Brune A."/>
        </authorList>
    </citation>
    <scope>NUCLEOTIDE SEQUENCE</scope>
    <source>
        <strain evidence="2">RmG30</strain>
    </source>
</reference>
<dbReference type="AlphaFoldDB" id="A0A7T7XP48"/>
<dbReference type="PROSITE" id="PS51257">
    <property type="entry name" value="PROKAR_LIPOPROTEIN"/>
    <property type="match status" value="1"/>
</dbReference>
<evidence type="ECO:0000313" key="2">
    <source>
        <dbReference type="EMBL" id="QQO09925.1"/>
    </source>
</evidence>
<evidence type="ECO:0000313" key="3">
    <source>
        <dbReference type="Proteomes" id="UP000595917"/>
    </source>
</evidence>
<proteinExistence type="predicted"/>
<comment type="subcellular location">
    <subcellularLocation>
        <location evidence="1">Cell envelope</location>
    </subcellularLocation>
</comment>
<dbReference type="KEGG" id="bhc:JFL75_03160"/>
<dbReference type="Pfam" id="PF09479">
    <property type="entry name" value="Flg_new"/>
    <property type="match status" value="1"/>
</dbReference>
<accession>A0A7T7XP48</accession>
<dbReference type="InterPro" id="IPR013378">
    <property type="entry name" value="InlB-like_B-rpt"/>
</dbReference>
<organism evidence="2 3">
    <name type="scientific">Breznakiella homolactica</name>
    <dbReference type="NCBI Taxonomy" id="2798577"/>
    <lineage>
        <taxon>Bacteria</taxon>
        <taxon>Pseudomonadati</taxon>
        <taxon>Spirochaetota</taxon>
        <taxon>Spirochaetia</taxon>
        <taxon>Spirochaetales</taxon>
        <taxon>Breznakiellaceae</taxon>
        <taxon>Breznakiella</taxon>
    </lineage>
</organism>
<dbReference type="InterPro" id="IPR042229">
    <property type="entry name" value="Listeria/Bacterioides_rpt_sf"/>
</dbReference>
<dbReference type="EMBL" id="CP067089">
    <property type="protein sequence ID" value="QQO09925.1"/>
    <property type="molecule type" value="Genomic_DNA"/>
</dbReference>
<keyword evidence="3" id="KW-1185">Reference proteome</keyword>
<sequence>MKNIIFLFLILILVMALVGCSNGSTNSDGSGDTYTVFFNSNGGSAVSAITHVNLGEKINKPADPTTTAGGATLNRFRGWYKDNGVFDNEWDFETDTVTGNITLYADWGYGLGDIGPGGGRIFYCNLSGFDFYVDTGNTTEKRYYLEVAPNNFAPLAWAPIASPIYASSIEDARGITIGTGLKNTLVILAAVTNPAVNAPAANACNTYSNNGKNDWFLPSYIELGTLRSNRSYIENIEADFYWSSTQYGLNNQANNLNLSDSGLGTSGGSNVKDKLYFVRAIRAF</sequence>
<dbReference type="Proteomes" id="UP000595917">
    <property type="component" value="Chromosome"/>
</dbReference>